<evidence type="ECO:0000256" key="6">
    <source>
        <dbReference type="SAM" id="MobiDB-lite"/>
    </source>
</evidence>
<dbReference type="Pfam" id="PF03743">
    <property type="entry name" value="TrbI"/>
    <property type="match status" value="1"/>
</dbReference>
<evidence type="ECO:0008006" key="10">
    <source>
        <dbReference type="Google" id="ProtNLM"/>
    </source>
</evidence>
<feature type="region of interest" description="Disordered" evidence="6">
    <location>
        <begin position="1"/>
        <end position="48"/>
    </location>
</feature>
<feature type="compositionally biased region" description="Low complexity" evidence="6">
    <location>
        <begin position="179"/>
        <end position="189"/>
    </location>
</feature>
<keyword evidence="4 7" id="KW-1133">Transmembrane helix</keyword>
<reference evidence="8 9" key="1">
    <citation type="submission" date="2017-03" db="EMBL/GenBank/DDBJ databases">
        <title>Lifting the veil on microbial sulfur biogeochemistry in mining wastewaters.</title>
        <authorList>
            <person name="Kantor R.S."/>
            <person name="Colenbrander Nelson T."/>
            <person name="Marshall S."/>
            <person name="Bennett D."/>
            <person name="Apte S."/>
            <person name="Camacho D."/>
            <person name="Thomas B.C."/>
            <person name="Warren L.A."/>
            <person name="Banfield J.F."/>
        </authorList>
    </citation>
    <scope>NUCLEOTIDE SEQUENCE [LARGE SCALE GENOMIC DNA]</scope>
    <source>
        <strain evidence="8">32-68-21</strain>
    </source>
</reference>
<gene>
    <name evidence="8" type="ORF">B7Y86_03040</name>
</gene>
<dbReference type="EMBL" id="NCEQ01000003">
    <property type="protein sequence ID" value="OYX58007.1"/>
    <property type="molecule type" value="Genomic_DNA"/>
</dbReference>
<feature type="compositionally biased region" description="Low complexity" evidence="6">
    <location>
        <begin position="142"/>
        <end position="152"/>
    </location>
</feature>
<evidence type="ECO:0000256" key="1">
    <source>
        <dbReference type="ARBA" id="ARBA00004167"/>
    </source>
</evidence>
<keyword evidence="3 7" id="KW-0812">Transmembrane</keyword>
<name>A0A258HN39_9CAUL</name>
<dbReference type="InterPro" id="IPR042217">
    <property type="entry name" value="T4SS_VirB10/TrbI"/>
</dbReference>
<evidence type="ECO:0000256" key="3">
    <source>
        <dbReference type="ARBA" id="ARBA00022692"/>
    </source>
</evidence>
<dbReference type="GO" id="GO:0016020">
    <property type="term" value="C:membrane"/>
    <property type="evidence" value="ECO:0007669"/>
    <property type="project" value="UniProtKB-SubCell"/>
</dbReference>
<evidence type="ECO:0000256" key="2">
    <source>
        <dbReference type="ARBA" id="ARBA00010265"/>
    </source>
</evidence>
<feature type="transmembrane region" description="Helical" evidence="7">
    <location>
        <begin position="57"/>
        <end position="78"/>
    </location>
</feature>
<evidence type="ECO:0000256" key="7">
    <source>
        <dbReference type="SAM" id="Phobius"/>
    </source>
</evidence>
<accession>A0A258HN39</accession>
<keyword evidence="5 7" id="KW-0472">Membrane</keyword>
<comment type="similarity">
    <text evidence="2">Belongs to the TrbI/VirB10 family.</text>
</comment>
<dbReference type="InterPro" id="IPR005498">
    <property type="entry name" value="T4SS_VirB10/TraB/TrbI"/>
</dbReference>
<comment type="caution">
    <text evidence="8">The sequence shown here is derived from an EMBL/GenBank/DDBJ whole genome shotgun (WGS) entry which is preliminary data.</text>
</comment>
<sequence length="405" mass="41821">MTSFQDTPHNPEDVASSAGSGVGPEVRPDLASKAKAPPPGLSMRAPRPPVTRLRKSVVQTIVIGGVILVSGSLAWAFVVQPELRDSARLRAVEGREDQARGSVRPSEAVTDQPATYDRLPEPRNGAKPETAEPGVPPPAPAPARYSAGYAPSRTTRATGPSPGEQAARSGLFFEGPSTGAGPAARAGAGPAMAGARADAADVGATYNGHTLTAPLSPYELKAGAIIPAVLLTGVDTARAGPLVATVSQNVYDTVSGRHLVLPQGTRLIGRHEGESAYGDRRAFLTWDRLILPNGKSLVLTGEPGVDAQGAVGVRGQVDRRLFPLLIGTLFAGAITTLGQIARDGDGEGSGGLLGDAGDAAAIEGSQVGGRLVDRELDVRPSIRLRAGAPVRVMITRDLILEPYRP</sequence>
<evidence type="ECO:0000256" key="5">
    <source>
        <dbReference type="ARBA" id="ARBA00023136"/>
    </source>
</evidence>
<dbReference type="CDD" id="cd16429">
    <property type="entry name" value="VirB10"/>
    <property type="match status" value="1"/>
</dbReference>
<feature type="region of interest" description="Disordered" evidence="6">
    <location>
        <begin position="93"/>
        <end position="189"/>
    </location>
</feature>
<feature type="compositionally biased region" description="Basic and acidic residues" evidence="6">
    <location>
        <begin position="118"/>
        <end position="130"/>
    </location>
</feature>
<comment type="subcellular location">
    <subcellularLocation>
        <location evidence="1">Membrane</location>
        <topology evidence="1">Single-pass membrane protein</topology>
    </subcellularLocation>
</comment>
<organism evidence="8 9">
    <name type="scientific">Brevundimonas subvibrioides</name>
    <dbReference type="NCBI Taxonomy" id="74313"/>
    <lineage>
        <taxon>Bacteria</taxon>
        <taxon>Pseudomonadati</taxon>
        <taxon>Pseudomonadota</taxon>
        <taxon>Alphaproteobacteria</taxon>
        <taxon>Caulobacterales</taxon>
        <taxon>Caulobacteraceae</taxon>
        <taxon>Brevundimonas</taxon>
    </lineage>
</organism>
<protein>
    <recommendedName>
        <fullName evidence="10">Conjugal transfer protein TrbI</fullName>
    </recommendedName>
</protein>
<evidence type="ECO:0000256" key="4">
    <source>
        <dbReference type="ARBA" id="ARBA00022989"/>
    </source>
</evidence>
<evidence type="ECO:0000313" key="9">
    <source>
        <dbReference type="Proteomes" id="UP000216147"/>
    </source>
</evidence>
<dbReference type="AlphaFoldDB" id="A0A258HN39"/>
<dbReference type="Proteomes" id="UP000216147">
    <property type="component" value="Unassembled WGS sequence"/>
</dbReference>
<dbReference type="Gene3D" id="2.40.128.260">
    <property type="entry name" value="Type IV secretion system, VirB10/TraB/TrbI"/>
    <property type="match status" value="1"/>
</dbReference>
<evidence type="ECO:0000313" key="8">
    <source>
        <dbReference type="EMBL" id="OYX58007.1"/>
    </source>
</evidence>
<proteinExistence type="inferred from homology"/>